<reference evidence="1 2" key="1">
    <citation type="submission" date="2017-07" db="EMBL/GenBank/DDBJ databases">
        <title>Genome sequencing and assembly of Paenibacillus rigui.</title>
        <authorList>
            <person name="Mayilraj S."/>
        </authorList>
    </citation>
    <scope>NUCLEOTIDE SEQUENCE [LARGE SCALE GENOMIC DNA]</scope>
    <source>
        <strain evidence="1 2">JCM 16352</strain>
    </source>
</reference>
<evidence type="ECO:0000313" key="2">
    <source>
        <dbReference type="Proteomes" id="UP000215509"/>
    </source>
</evidence>
<dbReference type="Pfam" id="PF06962">
    <property type="entry name" value="rRNA_methylase"/>
    <property type="match status" value="1"/>
</dbReference>
<gene>
    <name evidence="1" type="ORF">CF651_00260</name>
</gene>
<dbReference type="GO" id="GO:0008168">
    <property type="term" value="F:methyltransferase activity"/>
    <property type="evidence" value="ECO:0007669"/>
    <property type="project" value="UniProtKB-KW"/>
</dbReference>
<sequence>MGFLSILSYAHKLIQERVSPGETVVDATAGNGVDTLFLAKCVGPAGSVHAFDVQEQALLRTRQRLEQELTEHAPVQLHHCSHALLQEKLPVAAQESLAAVMFNLGYLPGDDHQTVTQADSTVAALQQAVEWLRKGGIVTIILYTGHEGGEQEAEAVRVWAQQLSQKQYQVLEYRFMNQKNHPPYCIAVEKR</sequence>
<comment type="caution">
    <text evidence="1">The sequence shown here is derived from an EMBL/GenBank/DDBJ whole genome shotgun (WGS) entry which is preliminary data.</text>
</comment>
<dbReference type="PANTHER" id="PTHR35276:SF1">
    <property type="entry name" value="TRNA (MNM(5)S(2)U34)-METHYLTRANSFERASE, CHLOROPLASTIC"/>
    <property type="match status" value="1"/>
</dbReference>
<protein>
    <submittedName>
        <fullName evidence="1">SAM-dependent methyltransferase</fullName>
    </submittedName>
</protein>
<organism evidence="1 2">
    <name type="scientific">Paenibacillus rigui</name>
    <dbReference type="NCBI Taxonomy" id="554312"/>
    <lineage>
        <taxon>Bacteria</taxon>
        <taxon>Bacillati</taxon>
        <taxon>Bacillota</taxon>
        <taxon>Bacilli</taxon>
        <taxon>Bacillales</taxon>
        <taxon>Paenibacillaceae</taxon>
        <taxon>Paenibacillus</taxon>
    </lineage>
</organism>
<dbReference type="Gene3D" id="3.40.50.150">
    <property type="entry name" value="Vaccinia Virus protein VP39"/>
    <property type="match status" value="1"/>
</dbReference>
<keyword evidence="1" id="KW-0489">Methyltransferase</keyword>
<dbReference type="SUPFAM" id="SSF53335">
    <property type="entry name" value="S-adenosyl-L-methionine-dependent methyltransferases"/>
    <property type="match status" value="1"/>
</dbReference>
<dbReference type="InterPro" id="IPR029063">
    <property type="entry name" value="SAM-dependent_MTases_sf"/>
</dbReference>
<accession>A0A229UYX5</accession>
<dbReference type="PANTHER" id="PTHR35276">
    <property type="entry name" value="S-ADENOSYL-L-METHIONINE-DEPENDENT METHYLTRANSFERASES SUPERFAMILY PROTEIN"/>
    <property type="match status" value="1"/>
</dbReference>
<dbReference type="OrthoDB" id="9792989at2"/>
<dbReference type="EMBL" id="NMQW01000001">
    <property type="protein sequence ID" value="OXM88335.1"/>
    <property type="molecule type" value="Genomic_DNA"/>
</dbReference>
<proteinExistence type="predicted"/>
<keyword evidence="1" id="KW-0808">Transferase</keyword>
<keyword evidence="2" id="KW-1185">Reference proteome</keyword>
<evidence type="ECO:0000313" key="1">
    <source>
        <dbReference type="EMBL" id="OXM88335.1"/>
    </source>
</evidence>
<dbReference type="AlphaFoldDB" id="A0A229UYX5"/>
<dbReference type="InterPro" id="IPR010719">
    <property type="entry name" value="MnmM_MeTrfase"/>
</dbReference>
<dbReference type="GO" id="GO:0032259">
    <property type="term" value="P:methylation"/>
    <property type="evidence" value="ECO:0007669"/>
    <property type="project" value="UniProtKB-KW"/>
</dbReference>
<dbReference type="Proteomes" id="UP000215509">
    <property type="component" value="Unassembled WGS sequence"/>
</dbReference>
<name>A0A229UYX5_9BACL</name>
<dbReference type="CDD" id="cd02440">
    <property type="entry name" value="AdoMet_MTases"/>
    <property type="match status" value="1"/>
</dbReference>
<dbReference type="RefSeq" id="WP_094012835.1">
    <property type="nucleotide sequence ID" value="NZ_NMQW01000001.1"/>
</dbReference>